<feature type="non-terminal residue" evidence="1">
    <location>
        <position position="1"/>
    </location>
</feature>
<dbReference type="EMBL" id="MU155134">
    <property type="protein sequence ID" value="KAF9485681.1"/>
    <property type="molecule type" value="Genomic_DNA"/>
</dbReference>
<sequence length="307" mass="34168">GFPLWIPEPDRCLPLPYRRNGVSIGDIGTITPDGAFSFMFNIFLPAGHPINPPELPEGFKPLKLLHRGMLDIDVYPEVKPGGFLASATMEEVHSSDPSFRGMSFETSTEGAILTFPDGALVLDSQNVPSMRTYAQAHLASWYRFANGPRGHELENGELHLVTGCDKATSWGMAAIANVGSERYSLRYYRRSHAVHGSDTGDAHASIPLYEWEYTGHTEARVGPDLEEIEEICLTDNDPAEEAGIDVVGRQGKFYNQCLFLRTLNLALNEDEFETIEREIAIEREAQDTWPENPWMPKPVSSFRLGLG</sequence>
<keyword evidence="2" id="KW-1185">Reference proteome</keyword>
<reference evidence="1" key="1">
    <citation type="submission" date="2020-11" db="EMBL/GenBank/DDBJ databases">
        <authorList>
            <consortium name="DOE Joint Genome Institute"/>
            <person name="Ahrendt S."/>
            <person name="Riley R."/>
            <person name="Andreopoulos W."/>
            <person name="Labutti K."/>
            <person name="Pangilinan J."/>
            <person name="Ruiz-Duenas F.J."/>
            <person name="Barrasa J.M."/>
            <person name="Sanchez-Garcia M."/>
            <person name="Camarero S."/>
            <person name="Miyauchi S."/>
            <person name="Serrano A."/>
            <person name="Linde D."/>
            <person name="Babiker R."/>
            <person name="Drula E."/>
            <person name="Ayuso-Fernandez I."/>
            <person name="Pacheco R."/>
            <person name="Padilla G."/>
            <person name="Ferreira P."/>
            <person name="Barriuso J."/>
            <person name="Kellner H."/>
            <person name="Castanera R."/>
            <person name="Alfaro M."/>
            <person name="Ramirez L."/>
            <person name="Pisabarro A.G."/>
            <person name="Kuo A."/>
            <person name="Tritt A."/>
            <person name="Lipzen A."/>
            <person name="He G."/>
            <person name="Yan M."/>
            <person name="Ng V."/>
            <person name="Cullen D."/>
            <person name="Martin F."/>
            <person name="Rosso M.-N."/>
            <person name="Henrissat B."/>
            <person name="Hibbett D."/>
            <person name="Martinez A.T."/>
            <person name="Grigoriev I.V."/>
        </authorList>
    </citation>
    <scope>NUCLEOTIDE SEQUENCE</scope>
    <source>
        <strain evidence="1">CIRM-BRFM 674</strain>
    </source>
</reference>
<dbReference type="Proteomes" id="UP000807469">
    <property type="component" value="Unassembled WGS sequence"/>
</dbReference>
<organism evidence="1 2">
    <name type="scientific">Pholiota conissans</name>
    <dbReference type="NCBI Taxonomy" id="109636"/>
    <lineage>
        <taxon>Eukaryota</taxon>
        <taxon>Fungi</taxon>
        <taxon>Dikarya</taxon>
        <taxon>Basidiomycota</taxon>
        <taxon>Agaricomycotina</taxon>
        <taxon>Agaricomycetes</taxon>
        <taxon>Agaricomycetidae</taxon>
        <taxon>Agaricales</taxon>
        <taxon>Agaricineae</taxon>
        <taxon>Strophariaceae</taxon>
        <taxon>Pholiota</taxon>
    </lineage>
</organism>
<protein>
    <submittedName>
        <fullName evidence="1">Uncharacterized protein</fullName>
    </submittedName>
</protein>
<name>A0A9P5ZDY7_9AGAR</name>
<dbReference type="OrthoDB" id="3222453at2759"/>
<dbReference type="AlphaFoldDB" id="A0A9P5ZDY7"/>
<accession>A0A9P5ZDY7</accession>
<evidence type="ECO:0000313" key="1">
    <source>
        <dbReference type="EMBL" id="KAF9485681.1"/>
    </source>
</evidence>
<evidence type="ECO:0000313" key="2">
    <source>
        <dbReference type="Proteomes" id="UP000807469"/>
    </source>
</evidence>
<proteinExistence type="predicted"/>
<comment type="caution">
    <text evidence="1">The sequence shown here is derived from an EMBL/GenBank/DDBJ whole genome shotgun (WGS) entry which is preliminary data.</text>
</comment>
<gene>
    <name evidence="1" type="ORF">BDN70DRAFT_974498</name>
</gene>